<dbReference type="RefSeq" id="WP_175393948.1">
    <property type="nucleotide sequence ID" value="NZ_JABMCB010000119.1"/>
</dbReference>
<dbReference type="AlphaFoldDB" id="A0A7Y6BS07"/>
<dbReference type="PROSITE" id="PS51257">
    <property type="entry name" value="PROKAR_LIPOPROTEIN"/>
    <property type="match status" value="1"/>
</dbReference>
<evidence type="ECO:0000256" key="2">
    <source>
        <dbReference type="SAM" id="SignalP"/>
    </source>
</evidence>
<sequence length="341" mass="38467">MKQQLKVIVSLLTILLVLAGCSSKNTVVDFVVDKEIDYSNGKVRIVGRTNIPDNMELILSLNGNKFEYSAQDKVVVINGEFQSGWFSNNGHGLDADDYNLMITSRPASVQPGQVQEKIGLLGENLSGDLVVSELGFGNKIKYTYEFSLKRGQEVSKNNEESVEEDLTEDGAIWDLINGYLATGQYMEVSKLIKSMTNPSNDLQMMYLLAMYHVYGQDGEDEKALKSLNQIPSSYTGRNEDLVFYYKYTHKAYEQNGQNSSLSFNDYVKLYRKNRITPESFAYYNDEQIQSSSRPTSNTSTTTHSNDADYNIYGEYQPVESMTPDEMRAELEAILEQSLPSN</sequence>
<dbReference type="EMBL" id="JABMCB010000119">
    <property type="protein sequence ID" value="NUU73963.1"/>
    <property type="molecule type" value="Genomic_DNA"/>
</dbReference>
<organism evidence="3 4">
    <name type="scientific">Paenibacillus xylanilyticus</name>
    <dbReference type="NCBI Taxonomy" id="248903"/>
    <lineage>
        <taxon>Bacteria</taxon>
        <taxon>Bacillati</taxon>
        <taxon>Bacillota</taxon>
        <taxon>Bacilli</taxon>
        <taxon>Bacillales</taxon>
        <taxon>Paenibacillaceae</taxon>
        <taxon>Paenibacillus</taxon>
    </lineage>
</organism>
<comment type="caution">
    <text evidence="3">The sequence shown here is derived from an EMBL/GenBank/DDBJ whole genome shotgun (WGS) entry which is preliminary data.</text>
</comment>
<feature type="signal peptide" evidence="2">
    <location>
        <begin position="1"/>
        <end position="19"/>
    </location>
</feature>
<name>A0A7Y6BS07_9BACL</name>
<feature type="compositionally biased region" description="Low complexity" evidence="1">
    <location>
        <begin position="290"/>
        <end position="304"/>
    </location>
</feature>
<evidence type="ECO:0000313" key="4">
    <source>
        <dbReference type="Proteomes" id="UP000526125"/>
    </source>
</evidence>
<keyword evidence="2" id="KW-0732">Signal</keyword>
<evidence type="ECO:0000313" key="3">
    <source>
        <dbReference type="EMBL" id="NUU73963.1"/>
    </source>
</evidence>
<feature type="region of interest" description="Disordered" evidence="1">
    <location>
        <begin position="286"/>
        <end position="320"/>
    </location>
</feature>
<gene>
    <name evidence="3" type="ORF">HP552_01535</name>
</gene>
<reference evidence="3 4" key="1">
    <citation type="submission" date="2020-05" db="EMBL/GenBank/DDBJ databases">
        <title>Genome Sequencing of Type Strains.</title>
        <authorList>
            <person name="Lemaire J.F."/>
            <person name="Inderbitzin P."/>
            <person name="Gregorio O.A."/>
            <person name="Collins S.B."/>
            <person name="Wespe N."/>
            <person name="Knight-Connoni V."/>
        </authorList>
    </citation>
    <scope>NUCLEOTIDE SEQUENCE [LARGE SCALE GENOMIC DNA]</scope>
    <source>
        <strain evidence="3 4">LMG 21957</strain>
    </source>
</reference>
<accession>A0A7Y6BS07</accession>
<feature type="chain" id="PRO_5038393132" evidence="2">
    <location>
        <begin position="20"/>
        <end position="341"/>
    </location>
</feature>
<evidence type="ECO:0000256" key="1">
    <source>
        <dbReference type="SAM" id="MobiDB-lite"/>
    </source>
</evidence>
<keyword evidence="4" id="KW-1185">Reference proteome</keyword>
<dbReference type="Proteomes" id="UP000526125">
    <property type="component" value="Unassembled WGS sequence"/>
</dbReference>
<proteinExistence type="predicted"/>
<protein>
    <submittedName>
        <fullName evidence="3">Uncharacterized protein</fullName>
    </submittedName>
</protein>